<organism evidence="2">
    <name type="scientific">Oikopleura dioica</name>
    <name type="common">Tunicate</name>
    <dbReference type="NCBI Taxonomy" id="34765"/>
    <lineage>
        <taxon>Eukaryota</taxon>
        <taxon>Metazoa</taxon>
        <taxon>Chordata</taxon>
        <taxon>Tunicata</taxon>
        <taxon>Appendicularia</taxon>
        <taxon>Copelata</taxon>
        <taxon>Oikopleuridae</taxon>
        <taxon>Oikopleura</taxon>
    </lineage>
</organism>
<keyword evidence="3" id="KW-1185">Reference proteome</keyword>
<accession>E4XUC0</accession>
<evidence type="ECO:0000313" key="2">
    <source>
        <dbReference type="EMBL" id="CBY13317.1"/>
    </source>
</evidence>
<name>E4XUC0_OIKDI</name>
<feature type="transmembrane region" description="Helical" evidence="1">
    <location>
        <begin position="103"/>
        <end position="122"/>
    </location>
</feature>
<dbReference type="InParanoid" id="E4XUC0"/>
<evidence type="ECO:0000256" key="1">
    <source>
        <dbReference type="SAM" id="Phobius"/>
    </source>
</evidence>
<gene>
    <name evidence="2" type="ORF">GSOID_T00004617001</name>
</gene>
<feature type="transmembrane region" description="Helical" evidence="1">
    <location>
        <begin position="66"/>
        <end position="91"/>
    </location>
</feature>
<dbReference type="AlphaFoldDB" id="E4XUC0"/>
<reference evidence="2" key="1">
    <citation type="journal article" date="2010" name="Science">
        <title>Plasticity of animal genome architecture unmasked by rapid evolution of a pelagic tunicate.</title>
        <authorList>
            <person name="Denoeud F."/>
            <person name="Henriet S."/>
            <person name="Mungpakdee S."/>
            <person name="Aury J.M."/>
            <person name="Da Silva C."/>
            <person name="Brinkmann H."/>
            <person name="Mikhaleva J."/>
            <person name="Olsen L.C."/>
            <person name="Jubin C."/>
            <person name="Canestro C."/>
            <person name="Bouquet J.M."/>
            <person name="Danks G."/>
            <person name="Poulain J."/>
            <person name="Campsteijn C."/>
            <person name="Adamski M."/>
            <person name="Cross I."/>
            <person name="Yadetie F."/>
            <person name="Muffato M."/>
            <person name="Louis A."/>
            <person name="Butcher S."/>
            <person name="Tsagkogeorga G."/>
            <person name="Konrad A."/>
            <person name="Singh S."/>
            <person name="Jensen M.F."/>
            <person name="Cong E.H."/>
            <person name="Eikeseth-Otteraa H."/>
            <person name="Noel B."/>
            <person name="Anthouard V."/>
            <person name="Porcel B.M."/>
            <person name="Kachouri-Lafond R."/>
            <person name="Nishino A."/>
            <person name="Ugolini M."/>
            <person name="Chourrout P."/>
            <person name="Nishida H."/>
            <person name="Aasland R."/>
            <person name="Huzurbazar S."/>
            <person name="Westhof E."/>
            <person name="Delsuc F."/>
            <person name="Lehrach H."/>
            <person name="Reinhardt R."/>
            <person name="Weissenbach J."/>
            <person name="Roy S.W."/>
            <person name="Artiguenave F."/>
            <person name="Postlethwait J.H."/>
            <person name="Manak J.R."/>
            <person name="Thompson E.M."/>
            <person name="Jaillon O."/>
            <person name="Du Pasquier L."/>
            <person name="Boudinot P."/>
            <person name="Liberles D.A."/>
            <person name="Volff J.N."/>
            <person name="Philippe H."/>
            <person name="Lenhard B."/>
            <person name="Roest Crollius H."/>
            <person name="Wincker P."/>
            <person name="Chourrout D."/>
        </authorList>
    </citation>
    <scope>NUCLEOTIDE SEQUENCE [LARGE SCALE GENOMIC DNA]</scope>
</reference>
<keyword evidence="1" id="KW-0472">Membrane</keyword>
<protein>
    <submittedName>
        <fullName evidence="2">Uncharacterized protein</fullName>
    </submittedName>
</protein>
<keyword evidence="1" id="KW-1133">Transmembrane helix</keyword>
<proteinExistence type="predicted"/>
<dbReference type="EMBL" id="FN653176">
    <property type="protein sequence ID" value="CBY13317.1"/>
    <property type="molecule type" value="Genomic_DNA"/>
</dbReference>
<sequence>MKSKLLKLQVVIALATFLCTWKAFPEHSLRFPKKFGANTVLSSFIEASNYPNYELKAFFSFIIRPFMVFVVILSSTLSFELSFIAFSYLFVNFAFLQTLQQSESIYCLLLFCLQSFILIIGADGPLSWGISTLLFVEFSVLMSSFIQPAILIFMPLMLYMTQIYGTGSKPTRRFTR</sequence>
<feature type="transmembrane region" description="Helical" evidence="1">
    <location>
        <begin position="134"/>
        <end position="159"/>
    </location>
</feature>
<evidence type="ECO:0000313" key="3">
    <source>
        <dbReference type="Proteomes" id="UP000001307"/>
    </source>
</evidence>
<dbReference type="Proteomes" id="UP000001307">
    <property type="component" value="Unassembled WGS sequence"/>
</dbReference>
<keyword evidence="1" id="KW-0812">Transmembrane</keyword>